<sequence>MKRLPQVRFGWFCGILYLSALSFVVFQGGKTSLMLFVIMNGLGLYLLLGRWSGIGGIQGKRALGAVPGQDGLYAAGSRLKVRLQLQVPGFWPLPYVIVRERLVRLSGSDLQEYELSFVPDYKRRGQVEYESAPLRRGRYQFLETKCSTRDIFGLFEHQGAFREDLHIKVLPRMIELQEWRHLRKARTGQIEQRASSLWARETTQIDGVRDYIHGDRMSRIHWNATARTGQWKSKEYEREALPRFVIVLDRRAGAYRSADAFELAVSTATSLLNLALRRGMPVGFVSAGKDTAWFGAGKMPVNRDLLMEHLIDVEADGEDALDRVLRKTSEKFEAGASYVLVSPSMEDETLFALEGLSARRTGPSHIHIAERTPQAEPSERLQQWSRTFRGRQWELCSITRLEDLPKALEAGTA</sequence>
<comment type="caution">
    <text evidence="3">The sequence shown here is derived from an EMBL/GenBank/DDBJ whole genome shotgun (WGS) entry which is preliminary data.</text>
</comment>
<evidence type="ECO:0000256" key="1">
    <source>
        <dbReference type="SAM" id="Phobius"/>
    </source>
</evidence>
<dbReference type="PANTHER" id="PTHR34351">
    <property type="entry name" value="SLR1927 PROTEIN-RELATED"/>
    <property type="match status" value="1"/>
</dbReference>
<reference evidence="3" key="1">
    <citation type="submission" date="2023-04" db="EMBL/GenBank/DDBJ databases">
        <title>Comparative genomic analysis of Cohnella hashimotonis sp. nov., isolated from the International Space Station.</title>
        <authorList>
            <person name="Venkateswaran K."/>
            <person name="Simpson A."/>
        </authorList>
    </citation>
    <scope>NUCLEOTIDE SEQUENCE</scope>
    <source>
        <strain evidence="3">F6_2S_P_1</strain>
    </source>
</reference>
<proteinExistence type="predicted"/>
<dbReference type="EMBL" id="JAGRPV010000001">
    <property type="protein sequence ID" value="MDI4646718.1"/>
    <property type="molecule type" value="Genomic_DNA"/>
</dbReference>
<keyword evidence="1" id="KW-1133">Transmembrane helix</keyword>
<dbReference type="RefSeq" id="WP_282909544.1">
    <property type="nucleotide sequence ID" value="NZ_JAGRPV010000001.1"/>
</dbReference>
<gene>
    <name evidence="3" type="ORF">KB449_17205</name>
</gene>
<keyword evidence="4" id="KW-1185">Reference proteome</keyword>
<feature type="transmembrane region" description="Helical" evidence="1">
    <location>
        <begin position="7"/>
        <end position="26"/>
    </location>
</feature>
<dbReference type="Proteomes" id="UP001161691">
    <property type="component" value="Unassembled WGS sequence"/>
</dbReference>
<organism evidence="3 4">
    <name type="scientific">Cohnella hashimotonis</name>
    <dbReference type="NCBI Taxonomy" id="2826895"/>
    <lineage>
        <taxon>Bacteria</taxon>
        <taxon>Bacillati</taxon>
        <taxon>Bacillota</taxon>
        <taxon>Bacilli</taxon>
        <taxon>Bacillales</taxon>
        <taxon>Paenibacillaceae</taxon>
        <taxon>Cohnella</taxon>
    </lineage>
</organism>
<protein>
    <submittedName>
        <fullName evidence="3">DUF58 domain-containing protein</fullName>
    </submittedName>
</protein>
<accession>A0ABT6TKD1</accession>
<name>A0ABT6TKD1_9BACL</name>
<dbReference type="Pfam" id="PF01882">
    <property type="entry name" value="DUF58"/>
    <property type="match status" value="1"/>
</dbReference>
<evidence type="ECO:0000313" key="4">
    <source>
        <dbReference type="Proteomes" id="UP001161691"/>
    </source>
</evidence>
<dbReference type="PANTHER" id="PTHR34351:SF2">
    <property type="entry name" value="DUF58 DOMAIN-CONTAINING PROTEIN"/>
    <property type="match status" value="1"/>
</dbReference>
<dbReference type="InterPro" id="IPR002881">
    <property type="entry name" value="DUF58"/>
</dbReference>
<keyword evidence="1" id="KW-0472">Membrane</keyword>
<keyword evidence="1" id="KW-0812">Transmembrane</keyword>
<evidence type="ECO:0000313" key="3">
    <source>
        <dbReference type="EMBL" id="MDI4646718.1"/>
    </source>
</evidence>
<feature type="domain" description="DUF58" evidence="2">
    <location>
        <begin position="208"/>
        <end position="291"/>
    </location>
</feature>
<evidence type="ECO:0000259" key="2">
    <source>
        <dbReference type="Pfam" id="PF01882"/>
    </source>
</evidence>